<reference evidence="3" key="1">
    <citation type="submission" date="2015-03" db="EMBL/GenBank/DDBJ databases">
        <authorList>
            <person name="Urmite Genomes"/>
        </authorList>
    </citation>
    <scope>NUCLEOTIDE SEQUENCE [LARGE SCALE GENOMIC DNA]</scope>
    <source>
        <strain evidence="3">FF10</strain>
    </source>
</reference>
<dbReference type="AlphaFoldDB" id="A0A0E4CS71"/>
<keyword evidence="1" id="KW-1133">Transmembrane helix</keyword>
<name>A0A0E4CS71_9STRE</name>
<keyword evidence="1" id="KW-0812">Transmembrane</keyword>
<accession>A0A0E4CS71</accession>
<dbReference type="STRING" id="1608583.BN1356_00666"/>
<dbReference type="PIRSF" id="PIRSF037259">
    <property type="entry name" value="EcsB_ABC"/>
    <property type="match status" value="1"/>
</dbReference>
<feature type="transmembrane region" description="Helical" evidence="1">
    <location>
        <begin position="323"/>
        <end position="341"/>
    </location>
</feature>
<evidence type="ECO:0000313" key="3">
    <source>
        <dbReference type="Proteomes" id="UP000198604"/>
    </source>
</evidence>
<protein>
    <submittedName>
        <fullName evidence="2">ABC transporter permease</fullName>
    </submittedName>
</protein>
<dbReference type="OrthoDB" id="2447941at2"/>
<feature type="transmembrane region" description="Helical" evidence="1">
    <location>
        <begin position="55"/>
        <end position="79"/>
    </location>
</feature>
<keyword evidence="1" id="KW-0472">Membrane</keyword>
<keyword evidence="3" id="KW-1185">Reference proteome</keyword>
<dbReference type="GO" id="GO:0016020">
    <property type="term" value="C:membrane"/>
    <property type="evidence" value="ECO:0007669"/>
    <property type="project" value="InterPro"/>
</dbReference>
<dbReference type="InterPro" id="IPR010288">
    <property type="entry name" value="EcsB_ABC"/>
</dbReference>
<evidence type="ECO:0000313" key="2">
    <source>
        <dbReference type="EMBL" id="CQR24308.1"/>
    </source>
</evidence>
<evidence type="ECO:0000256" key="1">
    <source>
        <dbReference type="SAM" id="Phobius"/>
    </source>
</evidence>
<proteinExistence type="predicted"/>
<dbReference type="Pfam" id="PF05975">
    <property type="entry name" value="EcsB"/>
    <property type="match status" value="2"/>
</dbReference>
<feature type="transmembrane region" description="Helical" evidence="1">
    <location>
        <begin position="105"/>
        <end position="124"/>
    </location>
</feature>
<dbReference type="Proteomes" id="UP000198604">
    <property type="component" value="Unassembled WGS sequence"/>
</dbReference>
<feature type="transmembrane region" description="Helical" evidence="1">
    <location>
        <begin position="253"/>
        <end position="272"/>
    </location>
</feature>
<dbReference type="EMBL" id="CTEN01000001">
    <property type="protein sequence ID" value="CQR24308.1"/>
    <property type="molecule type" value="Genomic_DNA"/>
</dbReference>
<feature type="transmembrane region" description="Helical" evidence="1">
    <location>
        <begin position="21"/>
        <end position="43"/>
    </location>
</feature>
<gene>
    <name evidence="2" type="ORF">BN1356_00666</name>
</gene>
<dbReference type="RefSeq" id="WP_093649982.1">
    <property type="nucleotide sequence ID" value="NZ_CTEN01000001.1"/>
</dbReference>
<sequence length="348" mass="40495">MKEIFRERRQAFLAACIKYSRYVFNDHFVLVLLVFLGFLSLQYRQLLENFPQKPWHVYLLVLVLTLLLFVAGNTATYLLEADQHFLLTKEKQVGALAQQASLRQMVLWGLIQVLGQLLFLPLYLKLGFPIWGFFLFVLALTVGKHLLIQARLAAFFKENIFQWHLAIDKERKRQQTILQFFALFTKVKGITNSVKRRAYLDPLLKLVVRKHNKTWNFLYLRAFLRSGDFLGLTVRLFALSALVLVSIEVAWLAVGLVVLLNYLLLFQLLALYRVYDYQYLSRLYPIGQDKKIKGFKDVLQGLLYGVFVFQVILGFFVLKDKSYLGVLLGSAFLLNHLYLGIKVKKLID</sequence>
<organism evidence="2 3">
    <name type="scientific">Streptococcus varani</name>
    <dbReference type="NCBI Taxonomy" id="1608583"/>
    <lineage>
        <taxon>Bacteria</taxon>
        <taxon>Bacillati</taxon>
        <taxon>Bacillota</taxon>
        <taxon>Bacilli</taxon>
        <taxon>Lactobacillales</taxon>
        <taxon>Streptococcaceae</taxon>
        <taxon>Streptococcus</taxon>
    </lineage>
</organism>
<feature type="transmembrane region" description="Helical" evidence="1">
    <location>
        <begin position="130"/>
        <end position="147"/>
    </location>
</feature>
<feature type="transmembrane region" description="Helical" evidence="1">
    <location>
        <begin position="298"/>
        <end position="317"/>
    </location>
</feature>